<keyword evidence="2" id="KW-1185">Reference proteome</keyword>
<sequence length="84" mass="8597">MPQPAPAPAPVIPVVVPVCCCCPCQQPQPAPAPVPVVAPPMTPAPIVNVFTYPPMTASSRRRINIFINSNCPSGTGGNGANGCY</sequence>
<evidence type="ECO:0000313" key="1">
    <source>
        <dbReference type="EMBL" id="CAJ0603999.1"/>
    </source>
</evidence>
<dbReference type="EMBL" id="CATQJL010000305">
    <property type="protein sequence ID" value="CAJ0603999.1"/>
    <property type="molecule type" value="Genomic_DNA"/>
</dbReference>
<name>A0AA36H4Q1_CYLNA</name>
<reference evidence="1" key="1">
    <citation type="submission" date="2023-07" db="EMBL/GenBank/DDBJ databases">
        <authorList>
            <consortium name="CYATHOMIX"/>
        </authorList>
    </citation>
    <scope>NUCLEOTIDE SEQUENCE</scope>
    <source>
        <strain evidence="1">N/A</strain>
    </source>
</reference>
<dbReference type="AlphaFoldDB" id="A0AA36H4Q1"/>
<evidence type="ECO:0000313" key="2">
    <source>
        <dbReference type="Proteomes" id="UP001176961"/>
    </source>
</evidence>
<comment type="caution">
    <text evidence="1">The sequence shown here is derived from an EMBL/GenBank/DDBJ whole genome shotgun (WGS) entry which is preliminary data.</text>
</comment>
<accession>A0AA36H4Q1</accession>
<dbReference type="Proteomes" id="UP001176961">
    <property type="component" value="Unassembled WGS sequence"/>
</dbReference>
<gene>
    <name evidence="1" type="ORF">CYNAS_LOCUS15982</name>
</gene>
<proteinExistence type="predicted"/>
<organism evidence="1 2">
    <name type="scientific">Cylicocyclus nassatus</name>
    <name type="common">Nematode worm</name>
    <dbReference type="NCBI Taxonomy" id="53992"/>
    <lineage>
        <taxon>Eukaryota</taxon>
        <taxon>Metazoa</taxon>
        <taxon>Ecdysozoa</taxon>
        <taxon>Nematoda</taxon>
        <taxon>Chromadorea</taxon>
        <taxon>Rhabditida</taxon>
        <taxon>Rhabditina</taxon>
        <taxon>Rhabditomorpha</taxon>
        <taxon>Strongyloidea</taxon>
        <taxon>Strongylidae</taxon>
        <taxon>Cylicocyclus</taxon>
    </lineage>
</organism>
<protein>
    <submittedName>
        <fullName evidence="1">Uncharacterized protein</fullName>
    </submittedName>
</protein>